<keyword evidence="4" id="KW-1185">Reference proteome</keyword>
<sequence length="180" mass="20342">MPSNQQVPLGVAGMDTQEGLFEQLIQLLELHLRLLKGLNTLAQKKEQSLVKADIAEIQKITDAENTLIVQSGQVEKQRQRVTTELRDRLGIPGDGRLSDLFERMPPQAQALLVRLRDEINDTVQALELQNRRNKELIEKSLHFYDTYYNMLRRATEAPAPAYGPQGDGGAVTRSLINRKI</sequence>
<dbReference type="EMBL" id="WXEY01000005">
    <property type="protein sequence ID" value="MZP29479.1"/>
    <property type="molecule type" value="Genomic_DNA"/>
</dbReference>
<evidence type="ECO:0000256" key="1">
    <source>
        <dbReference type="ARBA" id="ARBA00022795"/>
    </source>
</evidence>
<evidence type="ECO:0008006" key="5">
    <source>
        <dbReference type="Google" id="ProtNLM"/>
    </source>
</evidence>
<reference evidence="3 4" key="1">
    <citation type="submission" date="2020-01" db="EMBL/GenBank/DDBJ databases">
        <title>Whole-genome sequence of Heliobacterium undosum DSM 13378.</title>
        <authorList>
            <person name="Kyndt J.A."/>
            <person name="Meyer T.E."/>
        </authorList>
    </citation>
    <scope>NUCLEOTIDE SEQUENCE [LARGE SCALE GENOMIC DNA]</scope>
    <source>
        <strain evidence="3 4">DSM 13378</strain>
    </source>
</reference>
<evidence type="ECO:0000256" key="2">
    <source>
        <dbReference type="SAM" id="Coils"/>
    </source>
</evidence>
<dbReference type="RefSeq" id="WP_161256990.1">
    <property type="nucleotide sequence ID" value="NZ_WXEY01000005.1"/>
</dbReference>
<dbReference type="InterPro" id="IPR007809">
    <property type="entry name" value="FlgN-like"/>
</dbReference>
<dbReference type="GO" id="GO:0044780">
    <property type="term" value="P:bacterial-type flagellum assembly"/>
    <property type="evidence" value="ECO:0007669"/>
    <property type="project" value="InterPro"/>
</dbReference>
<dbReference type="Gene3D" id="1.20.58.300">
    <property type="entry name" value="FlgN-like"/>
    <property type="match status" value="1"/>
</dbReference>
<protein>
    <recommendedName>
        <fullName evidence="5">Flagellar protein FlgN</fullName>
    </recommendedName>
</protein>
<dbReference type="SUPFAM" id="SSF140566">
    <property type="entry name" value="FlgN-like"/>
    <property type="match status" value="1"/>
</dbReference>
<dbReference type="Proteomes" id="UP000463470">
    <property type="component" value="Unassembled WGS sequence"/>
</dbReference>
<keyword evidence="2" id="KW-0175">Coiled coil</keyword>
<proteinExistence type="predicted"/>
<dbReference type="InterPro" id="IPR036679">
    <property type="entry name" value="FlgN-like_sf"/>
</dbReference>
<accession>A0A845L2Y8</accession>
<evidence type="ECO:0000313" key="4">
    <source>
        <dbReference type="Proteomes" id="UP000463470"/>
    </source>
</evidence>
<organism evidence="3 4">
    <name type="scientific">Heliomicrobium undosum</name>
    <dbReference type="NCBI Taxonomy" id="121734"/>
    <lineage>
        <taxon>Bacteria</taxon>
        <taxon>Bacillati</taxon>
        <taxon>Bacillota</taxon>
        <taxon>Clostridia</taxon>
        <taxon>Eubacteriales</taxon>
        <taxon>Heliobacteriaceae</taxon>
        <taxon>Heliomicrobium</taxon>
    </lineage>
</organism>
<keyword evidence="1" id="KW-1005">Bacterial flagellum biogenesis</keyword>
<feature type="coiled-coil region" evidence="2">
    <location>
        <begin position="112"/>
        <end position="139"/>
    </location>
</feature>
<name>A0A845L2Y8_9FIRM</name>
<dbReference type="OrthoDB" id="2083011at2"/>
<comment type="caution">
    <text evidence="3">The sequence shown here is derived from an EMBL/GenBank/DDBJ whole genome shotgun (WGS) entry which is preliminary data.</text>
</comment>
<gene>
    <name evidence="3" type="ORF">GTO91_07140</name>
</gene>
<dbReference type="AlphaFoldDB" id="A0A845L2Y8"/>
<evidence type="ECO:0000313" key="3">
    <source>
        <dbReference type="EMBL" id="MZP29479.1"/>
    </source>
</evidence>
<dbReference type="Pfam" id="PF05130">
    <property type="entry name" value="FlgN"/>
    <property type="match status" value="1"/>
</dbReference>